<dbReference type="InterPro" id="IPR050879">
    <property type="entry name" value="Acyltransferase_3"/>
</dbReference>
<evidence type="ECO:0000313" key="3">
    <source>
        <dbReference type="EMBL" id="EEC55926.1"/>
    </source>
</evidence>
<accession>B7AUN5</accession>
<dbReference type="STRING" id="483218.BACPEC_02433"/>
<feature type="transmembrane region" description="Helical" evidence="1">
    <location>
        <begin position="233"/>
        <end position="249"/>
    </location>
</feature>
<gene>
    <name evidence="3" type="ORF">BACPEC_02433</name>
</gene>
<protein>
    <recommendedName>
        <fullName evidence="2">Acyltransferase 3 domain-containing protein</fullName>
    </recommendedName>
</protein>
<organism evidence="3 4">
    <name type="scientific">[Bacteroides] pectinophilus ATCC 43243</name>
    <dbReference type="NCBI Taxonomy" id="483218"/>
    <lineage>
        <taxon>Bacteria</taxon>
        <taxon>Bacillati</taxon>
        <taxon>Bacillota</taxon>
        <taxon>Clostridia</taxon>
        <taxon>Eubacteriales</taxon>
    </lineage>
</organism>
<keyword evidence="1" id="KW-0472">Membrane</keyword>
<sequence>MKYFKNLSYLRVIACIAIVCTHISQRLMLEGRIYELTHYMQHGVYLFFIISGFLALYTYSENNYSPVRYWIKRLARILPVYYAVVIYDIIVHGLILKDMPHDWAGLGWLRYIFIIGQYIPGENQWRNLSFTWTIGIFVLFYIMTPILARIMKTYRSSLVGLAVTYLCMIGLDILYARLEITRDWFTPLFYVLYFMFGAVACRAVQEHKADRASLLLACIMLYFFAMSKFNSPYTLSCLFTIIVLASMNVEFKNSYVNKMFDVLDRFSYEIYLGHAVVMEIIDMLMASYILPEAAITGIAVVGTTIVSVVLYYGVDRPVNAFIRRRT</sequence>
<proteinExistence type="predicted"/>
<feature type="transmembrane region" description="Helical" evidence="1">
    <location>
        <begin position="43"/>
        <end position="60"/>
    </location>
</feature>
<evidence type="ECO:0000259" key="2">
    <source>
        <dbReference type="Pfam" id="PF01757"/>
    </source>
</evidence>
<dbReference type="HOGENOM" id="CLU_005679_15_0_9"/>
<dbReference type="AlphaFoldDB" id="B7AUN5"/>
<keyword evidence="1" id="KW-0812">Transmembrane</keyword>
<dbReference type="Proteomes" id="UP000003136">
    <property type="component" value="Unassembled WGS sequence"/>
</dbReference>
<feature type="transmembrane region" description="Helical" evidence="1">
    <location>
        <begin position="6"/>
        <end position="23"/>
    </location>
</feature>
<feature type="transmembrane region" description="Helical" evidence="1">
    <location>
        <begin position="184"/>
        <end position="204"/>
    </location>
</feature>
<reference evidence="3 4" key="2">
    <citation type="submission" date="2008-11" db="EMBL/GenBank/DDBJ databases">
        <authorList>
            <person name="Fulton L."/>
            <person name="Clifton S."/>
            <person name="Fulton B."/>
            <person name="Xu J."/>
            <person name="Minx P."/>
            <person name="Pepin K.H."/>
            <person name="Johnson M."/>
            <person name="Bhonagiri V."/>
            <person name="Nash W.E."/>
            <person name="Mardis E.R."/>
            <person name="Wilson R.K."/>
        </authorList>
    </citation>
    <scope>NUCLEOTIDE SEQUENCE [LARGE SCALE GENOMIC DNA]</scope>
    <source>
        <strain evidence="3 4">ATCC 43243</strain>
    </source>
</reference>
<evidence type="ECO:0000256" key="1">
    <source>
        <dbReference type="SAM" id="Phobius"/>
    </source>
</evidence>
<dbReference type="GO" id="GO:0016747">
    <property type="term" value="F:acyltransferase activity, transferring groups other than amino-acyl groups"/>
    <property type="evidence" value="ECO:0007669"/>
    <property type="project" value="InterPro"/>
</dbReference>
<feature type="transmembrane region" description="Helical" evidence="1">
    <location>
        <begin position="295"/>
        <end position="314"/>
    </location>
</feature>
<keyword evidence="1" id="KW-1133">Transmembrane helix</keyword>
<keyword evidence="4" id="KW-1185">Reference proteome</keyword>
<reference evidence="3 4" key="1">
    <citation type="submission" date="2008-11" db="EMBL/GenBank/DDBJ databases">
        <title>Draft genome sequence of Bacteroides pectinophilus (ATCC 43243).</title>
        <authorList>
            <person name="Sudarsanam P."/>
            <person name="Ley R."/>
            <person name="Guruge J."/>
            <person name="Turnbaugh P.J."/>
            <person name="Mahowald M."/>
            <person name="Liep D."/>
            <person name="Gordon J."/>
        </authorList>
    </citation>
    <scope>NUCLEOTIDE SEQUENCE [LARGE SCALE GENOMIC DNA]</scope>
    <source>
        <strain evidence="3 4">ATCC 43243</strain>
    </source>
</reference>
<comment type="caution">
    <text evidence="3">The sequence shown here is derived from an EMBL/GenBank/DDBJ whole genome shotgun (WGS) entry which is preliminary data.</text>
</comment>
<name>B7AUN5_9FIRM</name>
<dbReference type="PANTHER" id="PTHR23028">
    <property type="entry name" value="ACETYLTRANSFERASE"/>
    <property type="match status" value="1"/>
</dbReference>
<feature type="domain" description="Acyltransferase 3" evidence="2">
    <location>
        <begin position="6"/>
        <end position="312"/>
    </location>
</feature>
<dbReference type="eggNOG" id="COG1835">
    <property type="taxonomic scope" value="Bacteria"/>
</dbReference>
<dbReference type="EMBL" id="ABVQ01000037">
    <property type="protein sequence ID" value="EEC55926.1"/>
    <property type="molecule type" value="Genomic_DNA"/>
</dbReference>
<dbReference type="Pfam" id="PF01757">
    <property type="entry name" value="Acyl_transf_3"/>
    <property type="match status" value="1"/>
</dbReference>
<dbReference type="GO" id="GO:0016020">
    <property type="term" value="C:membrane"/>
    <property type="evidence" value="ECO:0007669"/>
    <property type="project" value="TreeGrafter"/>
</dbReference>
<feature type="transmembrane region" description="Helical" evidence="1">
    <location>
        <begin position="80"/>
        <end position="96"/>
    </location>
</feature>
<dbReference type="PANTHER" id="PTHR23028:SF53">
    <property type="entry name" value="ACYL_TRANSF_3 DOMAIN-CONTAINING PROTEIN"/>
    <property type="match status" value="1"/>
</dbReference>
<dbReference type="GO" id="GO:0000271">
    <property type="term" value="P:polysaccharide biosynthetic process"/>
    <property type="evidence" value="ECO:0007669"/>
    <property type="project" value="TreeGrafter"/>
</dbReference>
<feature type="transmembrane region" description="Helical" evidence="1">
    <location>
        <begin position="158"/>
        <end position="178"/>
    </location>
</feature>
<feature type="transmembrane region" description="Helical" evidence="1">
    <location>
        <begin position="132"/>
        <end position="151"/>
    </location>
</feature>
<dbReference type="InterPro" id="IPR002656">
    <property type="entry name" value="Acyl_transf_3_dom"/>
</dbReference>
<evidence type="ECO:0000313" key="4">
    <source>
        <dbReference type="Proteomes" id="UP000003136"/>
    </source>
</evidence>